<protein>
    <submittedName>
        <fullName evidence="2">WD40 repeat protein</fullName>
    </submittedName>
</protein>
<dbReference type="OrthoDB" id="5169219at2"/>
<dbReference type="Pfam" id="PF05787">
    <property type="entry name" value="PhoX"/>
    <property type="match status" value="1"/>
</dbReference>
<dbReference type="InterPro" id="IPR011659">
    <property type="entry name" value="WD40"/>
</dbReference>
<evidence type="ECO:0000313" key="3">
    <source>
        <dbReference type="Proteomes" id="UP000319213"/>
    </source>
</evidence>
<accession>A0A543IZW8</accession>
<dbReference type="RefSeq" id="WP_142260033.1">
    <property type="nucleotide sequence ID" value="NZ_BMPV01000001.1"/>
</dbReference>
<name>A0A543IZW8_9ACTN</name>
<sequence>MSRSSSARPGALAAPPGGRRATASAIRHTAADGPLWRAVLAAARPHSRNGPYGPLRAPDENGIAVPEGFTVRVIARSGYKTAGVVWHSAPDGGACFPDGDEWIYVSNSETSLLGGVTAIRFAPDGTARGAYRILSGTSFNGVGCATPWHTWLSGEAIPGGRIFECDPYGTAAAMPRLSMGRLTHSSLACDPDRRVVYLTEDEPDGCFYRFVPDEWGDLTSGTLEVLVTAPAGAGPIVWRRVPNPAGLIEPVRSQVPGARRFERPAGCHFADGVCRFVTADGLVWSYDAVHHRLEATSDAASLIPALVGDTGELFVAGDGMTIDVLTADGTAAPFLRVTGHDSSAITGLAFSPDGRHLYFSSQRGAAGPASGTGGVTYAVSGPFGRIGRG</sequence>
<reference evidence="2 3" key="1">
    <citation type="submission" date="2019-06" db="EMBL/GenBank/DDBJ databases">
        <title>Sequencing the genomes of 1000 actinobacteria strains.</title>
        <authorList>
            <person name="Klenk H.-P."/>
        </authorList>
    </citation>
    <scope>NUCLEOTIDE SEQUENCE [LARGE SCALE GENOMIC DNA]</scope>
    <source>
        <strain evidence="2 3">DSM 43186</strain>
    </source>
</reference>
<feature type="region of interest" description="Disordered" evidence="1">
    <location>
        <begin position="1"/>
        <end position="24"/>
    </location>
</feature>
<dbReference type="InterPro" id="IPR015943">
    <property type="entry name" value="WD40/YVTN_repeat-like_dom_sf"/>
</dbReference>
<evidence type="ECO:0000313" key="2">
    <source>
        <dbReference type="EMBL" id="TQM76109.1"/>
    </source>
</evidence>
<dbReference type="Gene3D" id="2.130.10.10">
    <property type="entry name" value="YVTN repeat-like/Quinoprotein amine dehydrogenase"/>
    <property type="match status" value="1"/>
</dbReference>
<dbReference type="PANTHER" id="PTHR35399:SF2">
    <property type="entry name" value="DUF839 DOMAIN-CONTAINING PROTEIN"/>
    <property type="match status" value="1"/>
</dbReference>
<organism evidence="2 3">
    <name type="scientific">Thermopolyspora flexuosa</name>
    <dbReference type="NCBI Taxonomy" id="103836"/>
    <lineage>
        <taxon>Bacteria</taxon>
        <taxon>Bacillati</taxon>
        <taxon>Actinomycetota</taxon>
        <taxon>Actinomycetes</taxon>
        <taxon>Streptosporangiales</taxon>
        <taxon>Streptosporangiaceae</taxon>
        <taxon>Thermopolyspora</taxon>
    </lineage>
</organism>
<gene>
    <name evidence="2" type="ORF">FHX40_2833</name>
</gene>
<comment type="caution">
    <text evidence="2">The sequence shown here is derived from an EMBL/GenBank/DDBJ whole genome shotgun (WGS) entry which is preliminary data.</text>
</comment>
<proteinExistence type="predicted"/>
<dbReference type="PANTHER" id="PTHR35399">
    <property type="entry name" value="SLR8030 PROTEIN"/>
    <property type="match status" value="1"/>
</dbReference>
<dbReference type="EMBL" id="VFPQ01000001">
    <property type="protein sequence ID" value="TQM76109.1"/>
    <property type="molecule type" value="Genomic_DNA"/>
</dbReference>
<dbReference type="Pfam" id="PF07676">
    <property type="entry name" value="PD40"/>
    <property type="match status" value="1"/>
</dbReference>
<dbReference type="InterPro" id="IPR008557">
    <property type="entry name" value="PhoX"/>
</dbReference>
<dbReference type="AlphaFoldDB" id="A0A543IZW8"/>
<dbReference type="Proteomes" id="UP000319213">
    <property type="component" value="Unassembled WGS sequence"/>
</dbReference>
<evidence type="ECO:0000256" key="1">
    <source>
        <dbReference type="SAM" id="MobiDB-lite"/>
    </source>
</evidence>
<keyword evidence="3" id="KW-1185">Reference proteome</keyword>
<dbReference type="SUPFAM" id="SSF75011">
    <property type="entry name" value="3-carboxy-cis,cis-mucoante lactonizing enzyme"/>
    <property type="match status" value="1"/>
</dbReference>